<proteinExistence type="predicted"/>
<evidence type="ECO:0008006" key="4">
    <source>
        <dbReference type="Google" id="ProtNLM"/>
    </source>
</evidence>
<gene>
    <name evidence="2" type="ORF">L1F29_28205</name>
</gene>
<feature type="region of interest" description="Disordered" evidence="1">
    <location>
        <begin position="291"/>
        <end position="314"/>
    </location>
</feature>
<dbReference type="Proteomes" id="UP001057877">
    <property type="component" value="Chromosome"/>
</dbReference>
<keyword evidence="3" id="KW-1185">Reference proteome</keyword>
<evidence type="ECO:0000256" key="1">
    <source>
        <dbReference type="SAM" id="MobiDB-lite"/>
    </source>
</evidence>
<sequence>MGNILEDLLNYPKQKLGILGLAELDRYWERIQLGLDRMTALNEVTNKYMKTIATRGTPIESEGSKVQVLPLSVSLAALEIMALYAAYDELAKKEYAEIRQDLKPDFDSRAASKGMAPWQYYQWLRKYYYAKGVKNPPSEVNKIKRDFKFLGRIVTGGVHPDFEKVLRQAEQTINGYGKEVANQISQAISNEPIGGFVPRPLNNEKSLSLHALGRAIDIDAPWNPHLIGNKAQAIDKILEDAGIPERVKEIVGRKEVSKMDEKDAEESYEKIKKTSETVQKFLDDWLPEWEKEQQAEKQEPPDNETDDQKKNRENREKKLKLLENLLIAFEVLKTNKKGDILRDKNGKVIINVKKLQYIKLIQQKGLITIPLELYKALAKHGAHLGIEYHEAKDIMHIELSPQGWYGNKKKIETK</sequence>
<organism evidence="2 3">
    <name type="scientific">Paenibacillus spongiae</name>
    <dbReference type="NCBI Taxonomy" id="2909671"/>
    <lineage>
        <taxon>Bacteria</taxon>
        <taxon>Bacillati</taxon>
        <taxon>Bacillota</taxon>
        <taxon>Bacilli</taxon>
        <taxon>Bacillales</taxon>
        <taxon>Paenibacillaceae</taxon>
        <taxon>Paenibacillus</taxon>
    </lineage>
</organism>
<dbReference type="EMBL" id="CP091430">
    <property type="protein sequence ID" value="UVI29272.1"/>
    <property type="molecule type" value="Genomic_DNA"/>
</dbReference>
<protein>
    <recommendedName>
        <fullName evidence="4">Pre-toxin TG domain-containing protein</fullName>
    </recommendedName>
</protein>
<reference evidence="2" key="1">
    <citation type="submission" date="2022-01" db="EMBL/GenBank/DDBJ databases">
        <title>Paenibacillus spongiae sp. nov., isolated from marine sponge.</title>
        <authorList>
            <person name="Li Z."/>
            <person name="Zhang M."/>
        </authorList>
    </citation>
    <scope>NUCLEOTIDE SEQUENCE</scope>
    <source>
        <strain evidence="2">PHS-Z3</strain>
    </source>
</reference>
<dbReference type="RefSeq" id="WP_258385361.1">
    <property type="nucleotide sequence ID" value="NZ_CP091430.1"/>
</dbReference>
<name>A0ABY5S5U0_9BACL</name>
<evidence type="ECO:0000313" key="2">
    <source>
        <dbReference type="EMBL" id="UVI29272.1"/>
    </source>
</evidence>
<accession>A0ABY5S5U0</accession>
<evidence type="ECO:0000313" key="3">
    <source>
        <dbReference type="Proteomes" id="UP001057877"/>
    </source>
</evidence>